<proteinExistence type="predicted"/>
<name>A0ABT9Y5H0_9FIRM</name>
<evidence type="ECO:0000256" key="1">
    <source>
        <dbReference type="ARBA" id="ARBA00022475"/>
    </source>
</evidence>
<dbReference type="InterPro" id="IPR007060">
    <property type="entry name" value="FtsL/DivIC"/>
</dbReference>
<evidence type="ECO:0000256" key="4">
    <source>
        <dbReference type="ARBA" id="ARBA00022989"/>
    </source>
</evidence>
<keyword evidence="4 8" id="KW-1133">Transmembrane helix</keyword>
<feature type="transmembrane region" description="Helical" evidence="8">
    <location>
        <begin position="15"/>
        <end position="34"/>
    </location>
</feature>
<evidence type="ECO:0000256" key="7">
    <source>
        <dbReference type="SAM" id="Coils"/>
    </source>
</evidence>
<dbReference type="Proteomes" id="UP001239167">
    <property type="component" value="Unassembled WGS sequence"/>
</dbReference>
<sequence>MFIFEEVVCIKKRRFDIFVIILFAALGYFIYIAVNQQIYISNIEQERAAIQTRFEEEQTKNKELSEEKQALQDPAYIEKIAREELGMTRKDEIPYVASDK</sequence>
<comment type="caution">
    <text evidence="9">The sequence shown here is derived from an EMBL/GenBank/DDBJ whole genome shotgun (WGS) entry which is preliminary data.</text>
</comment>
<accession>A0ABT9Y5H0</accession>
<evidence type="ECO:0000256" key="8">
    <source>
        <dbReference type="SAM" id="Phobius"/>
    </source>
</evidence>
<evidence type="ECO:0000256" key="2">
    <source>
        <dbReference type="ARBA" id="ARBA00022618"/>
    </source>
</evidence>
<evidence type="ECO:0000256" key="6">
    <source>
        <dbReference type="ARBA" id="ARBA00023306"/>
    </source>
</evidence>
<dbReference type="RefSeq" id="WP_231038607.1">
    <property type="nucleotide sequence ID" value="NZ_CP116940.1"/>
</dbReference>
<keyword evidence="6" id="KW-0131">Cell cycle</keyword>
<dbReference type="Pfam" id="PF04977">
    <property type="entry name" value="DivIC"/>
    <property type="match status" value="1"/>
</dbReference>
<protein>
    <submittedName>
        <fullName evidence="9">Cell division protein DivIC</fullName>
    </submittedName>
</protein>
<evidence type="ECO:0000313" key="10">
    <source>
        <dbReference type="Proteomes" id="UP001239167"/>
    </source>
</evidence>
<gene>
    <name evidence="9" type="ORF">J2S01_000448</name>
</gene>
<dbReference type="GO" id="GO:0051301">
    <property type="term" value="P:cell division"/>
    <property type="evidence" value="ECO:0007669"/>
    <property type="project" value="UniProtKB-KW"/>
</dbReference>
<feature type="coiled-coil region" evidence="7">
    <location>
        <begin position="40"/>
        <end position="67"/>
    </location>
</feature>
<dbReference type="EMBL" id="JAUSUE010000002">
    <property type="protein sequence ID" value="MDQ0202755.1"/>
    <property type="molecule type" value="Genomic_DNA"/>
</dbReference>
<evidence type="ECO:0000313" key="9">
    <source>
        <dbReference type="EMBL" id="MDQ0202755.1"/>
    </source>
</evidence>
<dbReference type="PANTHER" id="PTHR37485">
    <property type="entry name" value="CELL DIVISION PROTEIN FTSB"/>
    <property type="match status" value="1"/>
</dbReference>
<keyword evidence="10" id="KW-1185">Reference proteome</keyword>
<dbReference type="PANTHER" id="PTHR37485:SF1">
    <property type="entry name" value="CELL DIVISION PROTEIN FTSB"/>
    <property type="match status" value="1"/>
</dbReference>
<keyword evidence="3 8" id="KW-0812">Transmembrane</keyword>
<keyword evidence="5 8" id="KW-0472">Membrane</keyword>
<evidence type="ECO:0000256" key="5">
    <source>
        <dbReference type="ARBA" id="ARBA00023136"/>
    </source>
</evidence>
<organism evidence="9 10">
    <name type="scientific">Pectinatus haikarae</name>
    <dbReference type="NCBI Taxonomy" id="349096"/>
    <lineage>
        <taxon>Bacteria</taxon>
        <taxon>Bacillati</taxon>
        <taxon>Bacillota</taxon>
        <taxon>Negativicutes</taxon>
        <taxon>Selenomonadales</taxon>
        <taxon>Selenomonadaceae</taxon>
        <taxon>Pectinatus</taxon>
    </lineage>
</organism>
<evidence type="ECO:0000256" key="3">
    <source>
        <dbReference type="ARBA" id="ARBA00022692"/>
    </source>
</evidence>
<reference evidence="9 10" key="1">
    <citation type="submission" date="2023-07" db="EMBL/GenBank/DDBJ databases">
        <title>Genomic Encyclopedia of Type Strains, Phase IV (KMG-IV): sequencing the most valuable type-strain genomes for metagenomic binning, comparative biology and taxonomic classification.</title>
        <authorList>
            <person name="Goeker M."/>
        </authorList>
    </citation>
    <scope>NUCLEOTIDE SEQUENCE [LARGE SCALE GENOMIC DNA]</scope>
    <source>
        <strain evidence="9 10">DSM 16980</strain>
    </source>
</reference>
<dbReference type="InterPro" id="IPR023081">
    <property type="entry name" value="Cell_div_FtsB"/>
</dbReference>
<keyword evidence="7" id="KW-0175">Coiled coil</keyword>
<keyword evidence="2 9" id="KW-0132">Cell division</keyword>
<keyword evidence="1" id="KW-1003">Cell membrane</keyword>